<gene>
    <name evidence="1" type="ORF">GBA65_05405</name>
</gene>
<sequence length="127" mass="13464">MATFLTIIIVAGALLALVAAVSALRAWLRLRRARAVLEAEIGAEVVRLAGRASELEGSLAALNARAEMLPVRISALQQNLATLCILTGALGTSLRQAQKVLTSAGMKSALAKPIAEISRSYRRSRSR</sequence>
<accession>A0A6G8PV25</accession>
<dbReference type="AlphaFoldDB" id="A0A6G8PV25"/>
<protein>
    <submittedName>
        <fullName evidence="1">Uncharacterized protein</fullName>
    </submittedName>
</protein>
<dbReference type="KEGG" id="rmar:GBA65_05405"/>
<organism evidence="1 2">
    <name type="scientific">Rubrobacter marinus</name>
    <dbReference type="NCBI Taxonomy" id="2653852"/>
    <lineage>
        <taxon>Bacteria</taxon>
        <taxon>Bacillati</taxon>
        <taxon>Actinomycetota</taxon>
        <taxon>Rubrobacteria</taxon>
        <taxon>Rubrobacterales</taxon>
        <taxon>Rubrobacteraceae</taxon>
        <taxon>Rubrobacter</taxon>
    </lineage>
</organism>
<keyword evidence="2" id="KW-1185">Reference proteome</keyword>
<dbReference type="RefSeq" id="WP_166395723.1">
    <property type="nucleotide sequence ID" value="NZ_CP045121.1"/>
</dbReference>
<proteinExistence type="predicted"/>
<name>A0A6G8PV25_9ACTN</name>
<evidence type="ECO:0000313" key="1">
    <source>
        <dbReference type="EMBL" id="QIN78046.1"/>
    </source>
</evidence>
<reference evidence="1 2" key="1">
    <citation type="submission" date="2019-10" db="EMBL/GenBank/DDBJ databases">
        <title>Rubrobacter sp nov SCSIO 52915 isolated from a deep-sea sediment in the South China Sea.</title>
        <authorList>
            <person name="Chen R.W."/>
        </authorList>
    </citation>
    <scope>NUCLEOTIDE SEQUENCE [LARGE SCALE GENOMIC DNA]</scope>
    <source>
        <strain evidence="1 2">SCSIO 52915</strain>
    </source>
</reference>
<dbReference type="EMBL" id="CP045121">
    <property type="protein sequence ID" value="QIN78046.1"/>
    <property type="molecule type" value="Genomic_DNA"/>
</dbReference>
<evidence type="ECO:0000313" key="2">
    <source>
        <dbReference type="Proteomes" id="UP000502706"/>
    </source>
</evidence>
<dbReference type="Proteomes" id="UP000502706">
    <property type="component" value="Chromosome"/>
</dbReference>